<sequence length="242" mass="26765">MQKNTANQRFFVKAFDDNGAVTGDAANITCQLSIDGGAYAATDDVNPTEIGTSGQYVFDLTQAETNGYELSFVPKSSTSGVQVLGVPENVIYTTVPLDLSALAQAVAERMAGVQLSYQQQVQLSSEKRLAIVQGDDYSLNAIRIDIDVDGSLYGEEDLTRYDLVISYERGYTDGLRMPILQESGEYYCLFKADWKITKNIPVGHYPALFRVEYDDFVLFTIGQGWLSVTGHYVRPLDIRAAY</sequence>
<accession>A0ABS8NN47</accession>
<comment type="caution">
    <text evidence="1">The sequence shown here is derived from an EMBL/GenBank/DDBJ whole genome shotgun (WGS) entry which is preliminary data.</text>
</comment>
<dbReference type="RefSeq" id="WP_230276667.1">
    <property type="nucleotide sequence ID" value="NZ_JAJKFW010000062.1"/>
</dbReference>
<evidence type="ECO:0000313" key="2">
    <source>
        <dbReference type="Proteomes" id="UP001430306"/>
    </source>
</evidence>
<dbReference type="EMBL" id="JAJKFW010000062">
    <property type="protein sequence ID" value="MCC9645012.1"/>
    <property type="molecule type" value="Genomic_DNA"/>
</dbReference>
<gene>
    <name evidence="1" type="ORF">LOC71_22270</name>
</gene>
<dbReference type="Proteomes" id="UP001430306">
    <property type="component" value="Unassembled WGS sequence"/>
</dbReference>
<evidence type="ECO:0000313" key="1">
    <source>
        <dbReference type="EMBL" id="MCC9645012.1"/>
    </source>
</evidence>
<proteinExistence type="predicted"/>
<organism evidence="1 2">
    <name type="scientific">Rhodopirellula halodulae</name>
    <dbReference type="NCBI Taxonomy" id="2894198"/>
    <lineage>
        <taxon>Bacteria</taxon>
        <taxon>Pseudomonadati</taxon>
        <taxon>Planctomycetota</taxon>
        <taxon>Planctomycetia</taxon>
        <taxon>Pirellulales</taxon>
        <taxon>Pirellulaceae</taxon>
        <taxon>Rhodopirellula</taxon>
    </lineage>
</organism>
<reference evidence="1" key="1">
    <citation type="submission" date="2021-11" db="EMBL/GenBank/DDBJ databases">
        <title>Genome sequence.</title>
        <authorList>
            <person name="Sun Q."/>
        </authorList>
    </citation>
    <scope>NUCLEOTIDE SEQUENCE</scope>
    <source>
        <strain evidence="1">JC740</strain>
    </source>
</reference>
<keyword evidence="2" id="KW-1185">Reference proteome</keyword>
<protein>
    <submittedName>
        <fullName evidence="1">Uncharacterized protein</fullName>
    </submittedName>
</protein>
<name>A0ABS8NN47_9BACT</name>